<keyword evidence="2" id="KW-0378">Hydrolase</keyword>
<feature type="region of interest" description="Disordered" evidence="3">
    <location>
        <begin position="1"/>
        <end position="55"/>
    </location>
</feature>
<dbReference type="SUPFAM" id="SSF50494">
    <property type="entry name" value="Trypsin-like serine proteases"/>
    <property type="match status" value="1"/>
</dbReference>
<dbReference type="GeneID" id="72189753"/>
<evidence type="ECO:0000259" key="4">
    <source>
        <dbReference type="PROSITE" id="PS50106"/>
    </source>
</evidence>
<dbReference type="AlphaFoldDB" id="A0A8U0ING3"/>
<gene>
    <name evidence="5" type="ORF">M0R88_07820</name>
</gene>
<dbReference type="Proteomes" id="UP000830434">
    <property type="component" value="Chromosome"/>
</dbReference>
<dbReference type="Pfam" id="PF13180">
    <property type="entry name" value="PDZ_2"/>
    <property type="match status" value="1"/>
</dbReference>
<proteinExistence type="predicted"/>
<dbReference type="RefSeq" id="WP_248656379.1">
    <property type="nucleotide sequence ID" value="NZ_CP096658.1"/>
</dbReference>
<accession>A0A8U0ING3</accession>
<feature type="compositionally biased region" description="Low complexity" evidence="3">
    <location>
        <begin position="32"/>
        <end position="45"/>
    </location>
</feature>
<feature type="region of interest" description="Disordered" evidence="3">
    <location>
        <begin position="366"/>
        <end position="416"/>
    </location>
</feature>
<evidence type="ECO:0000256" key="3">
    <source>
        <dbReference type="SAM" id="MobiDB-lite"/>
    </source>
</evidence>
<dbReference type="PANTHER" id="PTHR43343:SF3">
    <property type="entry name" value="PROTEASE DO-LIKE 8, CHLOROPLASTIC"/>
    <property type="match status" value="1"/>
</dbReference>
<name>A0A8U0ING3_9EURY</name>
<keyword evidence="1 5" id="KW-0645">Protease</keyword>
<dbReference type="InterPro" id="IPR036034">
    <property type="entry name" value="PDZ_sf"/>
</dbReference>
<keyword evidence="6" id="KW-1185">Reference proteome</keyword>
<feature type="domain" description="PDZ" evidence="4">
    <location>
        <begin position="273"/>
        <end position="365"/>
    </location>
</feature>
<feature type="compositionally biased region" description="Low complexity" evidence="3">
    <location>
        <begin position="392"/>
        <end position="416"/>
    </location>
</feature>
<dbReference type="PRINTS" id="PR00834">
    <property type="entry name" value="PROTEASES2C"/>
</dbReference>
<dbReference type="Gene3D" id="2.40.10.120">
    <property type="match status" value="1"/>
</dbReference>
<evidence type="ECO:0000313" key="5">
    <source>
        <dbReference type="EMBL" id="UPW01992.1"/>
    </source>
</evidence>
<dbReference type="PROSITE" id="PS50106">
    <property type="entry name" value="PDZ"/>
    <property type="match status" value="1"/>
</dbReference>
<dbReference type="InterPro" id="IPR009003">
    <property type="entry name" value="Peptidase_S1_PA"/>
</dbReference>
<evidence type="ECO:0000256" key="1">
    <source>
        <dbReference type="ARBA" id="ARBA00022670"/>
    </source>
</evidence>
<dbReference type="GO" id="GO:0006508">
    <property type="term" value="P:proteolysis"/>
    <property type="evidence" value="ECO:0007669"/>
    <property type="project" value="UniProtKB-KW"/>
</dbReference>
<organism evidence="5 6">
    <name type="scientific">Halorussus gelatinilyticus</name>
    <dbReference type="NCBI Taxonomy" id="2937524"/>
    <lineage>
        <taxon>Archaea</taxon>
        <taxon>Methanobacteriati</taxon>
        <taxon>Methanobacteriota</taxon>
        <taxon>Stenosarchaea group</taxon>
        <taxon>Halobacteria</taxon>
        <taxon>Halobacteriales</taxon>
        <taxon>Haladaptataceae</taxon>
        <taxon>Halorussus</taxon>
    </lineage>
</organism>
<reference evidence="5" key="1">
    <citation type="submission" date="2022-04" db="EMBL/GenBank/DDBJ databases">
        <title>Diverse halophilic archaea isolated from saline environments.</title>
        <authorList>
            <person name="Cui H.-L."/>
        </authorList>
    </citation>
    <scope>NUCLEOTIDE SEQUENCE</scope>
    <source>
        <strain evidence="5">XZYJT40</strain>
    </source>
</reference>
<dbReference type="Gene3D" id="2.30.42.10">
    <property type="match status" value="1"/>
</dbReference>
<dbReference type="EMBL" id="CP096658">
    <property type="protein sequence ID" value="UPW01992.1"/>
    <property type="molecule type" value="Genomic_DNA"/>
</dbReference>
<evidence type="ECO:0000313" key="6">
    <source>
        <dbReference type="Proteomes" id="UP000830434"/>
    </source>
</evidence>
<evidence type="ECO:0000256" key="2">
    <source>
        <dbReference type="ARBA" id="ARBA00022801"/>
    </source>
</evidence>
<dbReference type="InterPro" id="IPR001478">
    <property type="entry name" value="PDZ"/>
</dbReference>
<dbReference type="PANTHER" id="PTHR43343">
    <property type="entry name" value="PEPTIDASE S12"/>
    <property type="match status" value="1"/>
</dbReference>
<dbReference type="Pfam" id="PF13365">
    <property type="entry name" value="Trypsin_2"/>
    <property type="match status" value="1"/>
</dbReference>
<dbReference type="GO" id="GO:0004252">
    <property type="term" value="F:serine-type endopeptidase activity"/>
    <property type="evidence" value="ECO:0007669"/>
    <property type="project" value="InterPro"/>
</dbReference>
<sequence>MVVGGGGHGNENDSTAWSSTARRGAGRGGAGRAAVDATDAPAPDARPTEPQATGAAAAQANDCNYTALYRQTESAVVAVNSSNASGNLGEGSGWVYRLSNGVAYLVTNWHVVANATDYDVQFNRGRWREAELVGADFWTDLAVLRVSDPPASATALDVADGSVRRGQPIAVLGNALGYEESISPGVVTGTDRAVSVFVRPGLNLTIPGTLQTDASAPFGSSGGPWVNCDGEVVAVMHAGTLPFDVSFGIPGALVRHVVPTLADGRNVTHPLLGARTVDLGPELAEANNLSVSRGAYVVDVPPWGPAAGELEGSPAIHRRTWLPYGGDVILSIEGTPVLDNEDLQSYLLLETRPNETVTMTVRRDGENETVSVTLGERPQVPPWPGLNATVPDETTTGANETTTAAANRDATPGTTG</sequence>
<dbReference type="KEGG" id="haxz:M0R88_07820"/>
<protein>
    <submittedName>
        <fullName evidence="5">S1C family serine protease</fullName>
    </submittedName>
</protein>
<dbReference type="InterPro" id="IPR001940">
    <property type="entry name" value="Peptidase_S1C"/>
</dbReference>
<dbReference type="SUPFAM" id="SSF50156">
    <property type="entry name" value="PDZ domain-like"/>
    <property type="match status" value="1"/>
</dbReference>
<dbReference type="InterPro" id="IPR051201">
    <property type="entry name" value="Chloro_Bact_Ser_Proteases"/>
</dbReference>